<reference evidence="1" key="2">
    <citation type="submission" date="2020-02" db="EMBL/GenBank/DDBJ databases">
        <authorList>
            <person name="Matsumoto Y."/>
            <person name="Motooka D."/>
            <person name="Nakamura S."/>
        </authorList>
    </citation>
    <scope>NUCLEOTIDE SEQUENCE</scope>
    <source>
        <strain evidence="1">JCM 13671</strain>
    </source>
</reference>
<protein>
    <submittedName>
        <fullName evidence="1">ABC transporter permease</fullName>
    </submittedName>
</protein>
<dbReference type="Proteomes" id="UP000466931">
    <property type="component" value="Chromosome"/>
</dbReference>
<dbReference type="OrthoDB" id="5243306at2"/>
<evidence type="ECO:0000313" key="2">
    <source>
        <dbReference type="Proteomes" id="UP000466931"/>
    </source>
</evidence>
<dbReference type="Pfam" id="PF02405">
    <property type="entry name" value="MlaE"/>
    <property type="match status" value="1"/>
</dbReference>
<evidence type="ECO:0000313" key="1">
    <source>
        <dbReference type="EMBL" id="BBZ35332.1"/>
    </source>
</evidence>
<keyword evidence="2" id="KW-1185">Reference proteome</keyword>
<proteinExistence type="predicted"/>
<name>A0A7I7Y2S7_9MYCO</name>
<dbReference type="GO" id="GO:0005548">
    <property type="term" value="F:phospholipid transporter activity"/>
    <property type="evidence" value="ECO:0007669"/>
    <property type="project" value="TreeGrafter"/>
</dbReference>
<dbReference type="RefSeq" id="WP_085150121.1">
    <property type="nucleotide sequence ID" value="NZ_AP022612.1"/>
</dbReference>
<accession>A0A7I7Y2S7</accession>
<reference evidence="1" key="1">
    <citation type="journal article" date="2019" name="Emerg. Microbes Infect.">
        <title>Comprehensive subspecies identification of 175 nontuberculous mycobacteria species based on 7547 genomic profiles.</title>
        <authorList>
            <person name="Matsumoto Y."/>
            <person name="Kinjo T."/>
            <person name="Motooka D."/>
            <person name="Nabeya D."/>
            <person name="Jung N."/>
            <person name="Uechi K."/>
            <person name="Horii T."/>
            <person name="Iida T."/>
            <person name="Fujita J."/>
            <person name="Nakamura S."/>
        </authorList>
    </citation>
    <scope>NUCLEOTIDE SEQUENCE [LARGE SCALE GENOMIC DNA]</scope>
    <source>
        <strain evidence="1">JCM 13671</strain>
    </source>
</reference>
<dbReference type="PANTHER" id="PTHR30188:SF4">
    <property type="entry name" value="PROTEIN TRIGALACTOSYLDIACYLGLYCEROL 1, CHLOROPLASTIC"/>
    <property type="match status" value="1"/>
</dbReference>
<dbReference type="GO" id="GO:0043190">
    <property type="term" value="C:ATP-binding cassette (ABC) transporter complex"/>
    <property type="evidence" value="ECO:0007669"/>
    <property type="project" value="InterPro"/>
</dbReference>
<dbReference type="AlphaFoldDB" id="A0A7I7Y2S7"/>
<dbReference type="EMBL" id="AP022612">
    <property type="protein sequence ID" value="BBZ35332.1"/>
    <property type="molecule type" value="Genomic_DNA"/>
</dbReference>
<sequence length="270" mass="27897">MTYELPASKGPVRDLMVQGGYVLGFSVQALASVVVAIARRRLALEELVAQTLFIGRVCTGPALLLMMPIGVFIAVSVGELAGRIGAGGYSGAVVAFIVVGQAAALVCALMMAGVAGSAICTDLGSRKIREEVDAMEVMGLDVIERLVAPRLIAAVIVSIALCSMVTFGGVLACYLYHIGVQHLPAGTFLATFSQYGRVSDFGMALVKAAVFGLTATLVATFKGLHAKGGPRGVADSVNEAVVLAFALVFILNTILSALYTVVVPAVGSYR</sequence>
<dbReference type="PANTHER" id="PTHR30188">
    <property type="entry name" value="ABC TRANSPORTER PERMEASE PROTEIN-RELATED"/>
    <property type="match status" value="1"/>
</dbReference>
<gene>
    <name evidence="1" type="ORF">MCNF_39370</name>
</gene>
<organism evidence="1 2">
    <name type="scientific">Mycolicibacterium confluentis</name>
    <dbReference type="NCBI Taxonomy" id="28047"/>
    <lineage>
        <taxon>Bacteria</taxon>
        <taxon>Bacillati</taxon>
        <taxon>Actinomycetota</taxon>
        <taxon>Actinomycetes</taxon>
        <taxon>Mycobacteriales</taxon>
        <taxon>Mycobacteriaceae</taxon>
        <taxon>Mycolicibacterium</taxon>
    </lineage>
</organism>
<dbReference type="InterPro" id="IPR030802">
    <property type="entry name" value="Permease_MalE"/>
</dbReference>